<dbReference type="AlphaFoldDB" id="A4TUT8"/>
<proteinExistence type="predicted"/>
<gene>
    <name evidence="1" type="ORF">MGR_2860</name>
</gene>
<accession>A4TUT8</accession>
<dbReference type="EMBL" id="CU459003">
    <property type="protein sequence ID" value="CAM74395.1"/>
    <property type="molecule type" value="Genomic_DNA"/>
</dbReference>
<evidence type="ECO:0000313" key="1">
    <source>
        <dbReference type="EMBL" id="CAM74395.1"/>
    </source>
</evidence>
<sequence>MGTIRLNDEQMYPPLQHLSLQERFDLACCIARALPDVKVCTVVGDTPEESVTLDGKLLRRKGAQVF</sequence>
<name>A4TUT8_9PROT</name>
<protein>
    <submittedName>
        <fullName evidence="1">Uncharacterized protein</fullName>
    </submittedName>
</protein>
<reference evidence="1" key="1">
    <citation type="journal article" date="2007" name="J. Bacteriol.">
        <title>Comparative genome analysis of four magnetotactic bacteria reveals a complex set of group-specific genes implicated in magnetosome biomineralization and function.</title>
        <authorList>
            <person name="Richter M."/>
            <person name="Kube M."/>
            <person name="Bazylinski D.A."/>
            <person name="Lombardot T."/>
            <person name="Gloeckner F.O."/>
            <person name="Reinhardt R."/>
            <person name="Schueler D."/>
        </authorList>
    </citation>
    <scope>NUCLEOTIDE SEQUENCE</scope>
    <source>
        <strain evidence="1">MSR-1</strain>
    </source>
</reference>
<organism evidence="1">
    <name type="scientific">Magnetospirillum gryphiswaldense</name>
    <dbReference type="NCBI Taxonomy" id="55518"/>
    <lineage>
        <taxon>Bacteria</taxon>
        <taxon>Pseudomonadati</taxon>
        <taxon>Pseudomonadota</taxon>
        <taxon>Alphaproteobacteria</taxon>
        <taxon>Rhodospirillales</taxon>
        <taxon>Rhodospirillaceae</taxon>
        <taxon>Magnetospirillum</taxon>
    </lineage>
</organism>